<organism evidence="2 3">
    <name type="scientific">Paenibacillus forsythiae</name>
    <dbReference type="NCBI Taxonomy" id="365616"/>
    <lineage>
        <taxon>Bacteria</taxon>
        <taxon>Bacillati</taxon>
        <taxon>Bacillota</taxon>
        <taxon>Bacilli</taxon>
        <taxon>Bacillales</taxon>
        <taxon>Paenibacillaceae</taxon>
        <taxon>Paenibacillus</taxon>
    </lineage>
</organism>
<proteinExistence type="predicted"/>
<reference evidence="2 3" key="1">
    <citation type="submission" date="2023-07" db="EMBL/GenBank/DDBJ databases">
        <title>Genomic Encyclopedia of Type Strains, Phase IV (KMG-IV): sequencing the most valuable type-strain genomes for metagenomic binning, comparative biology and taxonomic classification.</title>
        <authorList>
            <person name="Goeker M."/>
        </authorList>
    </citation>
    <scope>NUCLEOTIDE SEQUENCE [LARGE SCALE GENOMIC DNA]</scope>
    <source>
        <strain evidence="2 3">T98</strain>
    </source>
</reference>
<dbReference type="RefSeq" id="WP_312001163.1">
    <property type="nucleotide sequence ID" value="NZ_JAUSUY010000012.1"/>
</dbReference>
<accession>A0ABU3HBX7</accession>
<dbReference type="EMBL" id="JAUSUY010000012">
    <property type="protein sequence ID" value="MDT3427517.1"/>
    <property type="molecule type" value="Genomic_DNA"/>
</dbReference>
<evidence type="ECO:0000313" key="3">
    <source>
        <dbReference type="Proteomes" id="UP001248709"/>
    </source>
</evidence>
<gene>
    <name evidence="2" type="ORF">J2Z22_003080</name>
</gene>
<protein>
    <submittedName>
        <fullName evidence="2">Uncharacterized protein</fullName>
    </submittedName>
</protein>
<evidence type="ECO:0000256" key="1">
    <source>
        <dbReference type="SAM" id="MobiDB-lite"/>
    </source>
</evidence>
<comment type="caution">
    <text evidence="2">The sequence shown here is derived from an EMBL/GenBank/DDBJ whole genome shotgun (WGS) entry which is preliminary data.</text>
</comment>
<dbReference type="Proteomes" id="UP001248709">
    <property type="component" value="Unassembled WGS sequence"/>
</dbReference>
<feature type="compositionally biased region" description="Basic and acidic residues" evidence="1">
    <location>
        <begin position="47"/>
        <end position="60"/>
    </location>
</feature>
<feature type="region of interest" description="Disordered" evidence="1">
    <location>
        <begin position="38"/>
        <end position="60"/>
    </location>
</feature>
<name>A0ABU3HBX7_9BACL</name>
<evidence type="ECO:0000313" key="2">
    <source>
        <dbReference type="EMBL" id="MDT3427517.1"/>
    </source>
</evidence>
<sequence length="60" mass="6623">MRGGKASSDIWLTANMYCPIARWELHAVQEDGLDGLLAGSPRPEAAVTDRWREARGTKLP</sequence>
<keyword evidence="3" id="KW-1185">Reference proteome</keyword>